<comment type="caution">
    <text evidence="8">The sequence shown here is derived from an EMBL/GenBank/DDBJ whole genome shotgun (WGS) entry which is preliminary data.</text>
</comment>
<dbReference type="PANTHER" id="PTHR22726">
    <property type="entry name" value="METALLOENDOPEPTIDASE OMA1"/>
    <property type="match status" value="1"/>
</dbReference>
<accession>A0ABP7KJE7</accession>
<evidence type="ECO:0000313" key="9">
    <source>
        <dbReference type="Proteomes" id="UP001399917"/>
    </source>
</evidence>
<feature type="domain" description="Peptidase M48" evidence="7">
    <location>
        <begin position="164"/>
        <end position="341"/>
    </location>
</feature>
<keyword evidence="4 6" id="KW-0862">Zinc</keyword>
<keyword evidence="2" id="KW-0479">Metal-binding</keyword>
<dbReference type="RefSeq" id="WP_344848307.1">
    <property type="nucleotide sequence ID" value="NZ_BAABDF010000007.1"/>
</dbReference>
<reference evidence="9" key="1">
    <citation type="journal article" date="2019" name="Int. J. Syst. Evol. Microbiol.">
        <title>The Global Catalogue of Microorganisms (GCM) 10K type strain sequencing project: providing services to taxonomists for standard genome sequencing and annotation.</title>
        <authorList>
            <consortium name="The Broad Institute Genomics Platform"/>
            <consortium name="The Broad Institute Genome Sequencing Center for Infectious Disease"/>
            <person name="Wu L."/>
            <person name="Ma J."/>
        </authorList>
    </citation>
    <scope>NUCLEOTIDE SEQUENCE [LARGE SCALE GENOMIC DNA]</scope>
    <source>
        <strain evidence="9">JCM 17190</strain>
    </source>
</reference>
<keyword evidence="9" id="KW-1185">Reference proteome</keyword>
<organism evidence="8 9">
    <name type="scientific">Celeribacter arenosi</name>
    <dbReference type="NCBI Taxonomy" id="792649"/>
    <lineage>
        <taxon>Bacteria</taxon>
        <taxon>Pseudomonadati</taxon>
        <taxon>Pseudomonadota</taxon>
        <taxon>Alphaproteobacteria</taxon>
        <taxon>Rhodobacterales</taxon>
        <taxon>Roseobacteraceae</taxon>
        <taxon>Celeribacter</taxon>
    </lineage>
</organism>
<protein>
    <submittedName>
        <fullName evidence="8">M48 family metallopeptidase</fullName>
    </submittedName>
</protein>
<evidence type="ECO:0000256" key="1">
    <source>
        <dbReference type="ARBA" id="ARBA00022670"/>
    </source>
</evidence>
<keyword evidence="3 6" id="KW-0378">Hydrolase</keyword>
<evidence type="ECO:0000259" key="7">
    <source>
        <dbReference type="Pfam" id="PF01435"/>
    </source>
</evidence>
<evidence type="ECO:0000256" key="5">
    <source>
        <dbReference type="ARBA" id="ARBA00023049"/>
    </source>
</evidence>
<evidence type="ECO:0000256" key="4">
    <source>
        <dbReference type="ARBA" id="ARBA00022833"/>
    </source>
</evidence>
<proteinExistence type="inferred from homology"/>
<dbReference type="Proteomes" id="UP001399917">
    <property type="component" value="Unassembled WGS sequence"/>
</dbReference>
<dbReference type="Gene3D" id="3.30.2010.10">
    <property type="entry name" value="Metalloproteases ('zincins'), catalytic domain"/>
    <property type="match status" value="1"/>
</dbReference>
<dbReference type="InterPro" id="IPR051156">
    <property type="entry name" value="Mito/Outer_Membr_Metalloprot"/>
</dbReference>
<dbReference type="InterPro" id="IPR001915">
    <property type="entry name" value="Peptidase_M48"/>
</dbReference>
<comment type="similarity">
    <text evidence="6">Belongs to the peptidase M48 family.</text>
</comment>
<evidence type="ECO:0000256" key="3">
    <source>
        <dbReference type="ARBA" id="ARBA00022801"/>
    </source>
</evidence>
<dbReference type="Pfam" id="PF01435">
    <property type="entry name" value="Peptidase_M48"/>
    <property type="match status" value="1"/>
</dbReference>
<comment type="cofactor">
    <cofactor evidence="6">
        <name>Zn(2+)</name>
        <dbReference type="ChEBI" id="CHEBI:29105"/>
    </cofactor>
    <text evidence="6">Binds 1 zinc ion per subunit.</text>
</comment>
<keyword evidence="1 6" id="KW-0645">Protease</keyword>
<dbReference type="PANTHER" id="PTHR22726:SF24">
    <property type="entry name" value="M48 FAMILY METALLOPEPTIDASE"/>
    <property type="match status" value="1"/>
</dbReference>
<keyword evidence="5 6" id="KW-0482">Metalloprotease</keyword>
<sequence>MASLADRPVSFGTLTGVASRAGASHRQPARYVIDQSGARLVGENGETLVHGMPVRREASFGGTLDLDLPDGWRFSTEDIKGARAVLGEEPGAWLSNLESWHPRLVLVLIGCLLGAYAIWRWGLNVLVTLAITVTPPTLVGAIDRGNLSAMDQFLAEPTALSAVEQARVRGIFDSIAAAAPQSDFGPYRLEFRDMPAVGANAFALPGGTVVVTDDMVAEFGGDDILAGVIGHELAHVSEEHSLRQLYRSLSVYLLIALIAGDVGPILEDVLLEGSAIVSLSYSRTHEADADALGVATARVAGYDPAALAEFFRRLEAEYGDGGPAWLSTHPANADRIEQIERLAAE</sequence>
<evidence type="ECO:0000256" key="6">
    <source>
        <dbReference type="RuleBase" id="RU003983"/>
    </source>
</evidence>
<dbReference type="EMBL" id="BAABDF010000007">
    <property type="protein sequence ID" value="GAA3877409.1"/>
    <property type="molecule type" value="Genomic_DNA"/>
</dbReference>
<gene>
    <name evidence="8" type="ORF">GCM10022404_28930</name>
</gene>
<evidence type="ECO:0000256" key="2">
    <source>
        <dbReference type="ARBA" id="ARBA00022723"/>
    </source>
</evidence>
<evidence type="ECO:0000313" key="8">
    <source>
        <dbReference type="EMBL" id="GAA3877409.1"/>
    </source>
</evidence>
<name>A0ABP7KJE7_9RHOB</name>
<dbReference type="CDD" id="cd07332">
    <property type="entry name" value="M48C_Oma1_like"/>
    <property type="match status" value="1"/>
</dbReference>